<evidence type="ECO:0000259" key="2">
    <source>
        <dbReference type="Pfam" id="PF11707"/>
    </source>
</evidence>
<dbReference type="InParanoid" id="E2BQV3"/>
<feature type="compositionally biased region" description="Basic residues" evidence="1">
    <location>
        <begin position="1"/>
        <end position="14"/>
    </location>
</feature>
<dbReference type="GO" id="GO:0005730">
    <property type="term" value="C:nucleolus"/>
    <property type="evidence" value="ECO:0007669"/>
    <property type="project" value="TreeGrafter"/>
</dbReference>
<dbReference type="EMBL" id="GL449813">
    <property type="protein sequence ID" value="EFN81907.1"/>
    <property type="molecule type" value="Genomic_DNA"/>
</dbReference>
<evidence type="ECO:0000313" key="4">
    <source>
        <dbReference type="EMBL" id="EFN81907.1"/>
    </source>
</evidence>
<feature type="domain" description="URB1 C-terminal" evidence="3">
    <location>
        <begin position="1686"/>
        <end position="1880"/>
    </location>
</feature>
<feature type="domain" description="URB1 N-terminal" evidence="2">
    <location>
        <begin position="110"/>
        <end position="426"/>
    </location>
</feature>
<dbReference type="InterPro" id="IPR032436">
    <property type="entry name" value="URB1_C"/>
</dbReference>
<dbReference type="GO" id="GO:0000463">
    <property type="term" value="P:maturation of LSU-rRNA from tricistronic rRNA transcript (SSU-rRNA, 5.8S rRNA, LSU-rRNA)"/>
    <property type="evidence" value="ECO:0007669"/>
    <property type="project" value="TreeGrafter"/>
</dbReference>
<reference evidence="4 5" key="1">
    <citation type="journal article" date="2010" name="Science">
        <title>Genomic comparison of the ants Camponotus floridanus and Harpegnathos saltator.</title>
        <authorList>
            <person name="Bonasio R."/>
            <person name="Zhang G."/>
            <person name="Ye C."/>
            <person name="Mutti N.S."/>
            <person name="Fang X."/>
            <person name="Qin N."/>
            <person name="Donahue G."/>
            <person name="Yang P."/>
            <person name="Li Q."/>
            <person name="Li C."/>
            <person name="Zhang P."/>
            <person name="Huang Z."/>
            <person name="Berger S.L."/>
            <person name="Reinberg D."/>
            <person name="Wang J."/>
            <person name="Liebig J."/>
        </authorList>
    </citation>
    <scope>NUCLEOTIDE SEQUENCE [LARGE SCALE GENOMIC DNA]</scope>
    <source>
        <strain evidence="4 5">R22 G/1</strain>
    </source>
</reference>
<name>E2BQV3_HARSA</name>
<organism evidence="5">
    <name type="scientific">Harpegnathos saltator</name>
    <name type="common">Jerdon's jumping ant</name>
    <dbReference type="NCBI Taxonomy" id="610380"/>
    <lineage>
        <taxon>Eukaryota</taxon>
        <taxon>Metazoa</taxon>
        <taxon>Ecdysozoa</taxon>
        <taxon>Arthropoda</taxon>
        <taxon>Hexapoda</taxon>
        <taxon>Insecta</taxon>
        <taxon>Pterygota</taxon>
        <taxon>Neoptera</taxon>
        <taxon>Endopterygota</taxon>
        <taxon>Hymenoptera</taxon>
        <taxon>Apocrita</taxon>
        <taxon>Aculeata</taxon>
        <taxon>Formicoidea</taxon>
        <taxon>Formicidae</taxon>
        <taxon>Ponerinae</taxon>
        <taxon>Ponerini</taxon>
        <taxon>Harpegnathos</taxon>
    </lineage>
</organism>
<feature type="region of interest" description="Disordered" evidence="1">
    <location>
        <begin position="752"/>
        <end position="772"/>
    </location>
</feature>
<dbReference type="PANTHER" id="PTHR13500:SF0">
    <property type="entry name" value="NUCLEOLAR PRE-RIBOSOMAL-ASSOCIATED PROTEIN 1"/>
    <property type="match status" value="1"/>
</dbReference>
<evidence type="ECO:0000256" key="1">
    <source>
        <dbReference type="SAM" id="MobiDB-lite"/>
    </source>
</evidence>
<dbReference type="FunCoup" id="E2BQV3">
    <property type="interactions" value="593"/>
</dbReference>
<evidence type="ECO:0000259" key="3">
    <source>
        <dbReference type="Pfam" id="PF16201"/>
    </source>
</evidence>
<dbReference type="GO" id="GO:0000466">
    <property type="term" value="P:maturation of 5.8S rRNA from tricistronic rRNA transcript (SSU-rRNA, 5.8S rRNA, LSU-rRNA)"/>
    <property type="evidence" value="ECO:0007669"/>
    <property type="project" value="TreeGrafter"/>
</dbReference>
<dbReference type="InterPro" id="IPR039844">
    <property type="entry name" value="URB1"/>
</dbReference>
<gene>
    <name evidence="4" type="ORF">EAI_14088</name>
</gene>
<dbReference type="STRING" id="610380.E2BQV3"/>
<protein>
    <submittedName>
        <fullName evidence="4">Nucleolar pre-ribosomal-associated protein 1</fullName>
    </submittedName>
</protein>
<dbReference type="PANTHER" id="PTHR13500">
    <property type="entry name" value="NUCLEOLAR PRERIBOSOMAL-ASSOCIATED PROTEIN 1"/>
    <property type="match status" value="1"/>
</dbReference>
<proteinExistence type="predicted"/>
<dbReference type="InterPro" id="IPR021714">
    <property type="entry name" value="URB1_N"/>
</dbReference>
<accession>E2BQV3</accession>
<feature type="region of interest" description="Disordered" evidence="1">
    <location>
        <begin position="1"/>
        <end position="53"/>
    </location>
</feature>
<dbReference type="OMA" id="VVWVWQS"/>
<keyword evidence="5" id="KW-1185">Reference proteome</keyword>
<dbReference type="Pfam" id="PF11707">
    <property type="entry name" value="Npa1"/>
    <property type="match status" value="1"/>
</dbReference>
<evidence type="ECO:0000313" key="5">
    <source>
        <dbReference type="Proteomes" id="UP000008237"/>
    </source>
</evidence>
<dbReference type="Pfam" id="PF16201">
    <property type="entry name" value="NopRA1"/>
    <property type="match status" value="1"/>
</dbReference>
<dbReference type="Proteomes" id="UP000008237">
    <property type="component" value="Unassembled WGS sequence"/>
</dbReference>
<sequence length="1997" mass="228755">MDAVHKPKKTRKRSSQNENDTSKKKAKINGFVEEEKEQNITEGNADSNKDNAKDNIFNEMRNEFNGKYFRKLLSTSNCTYALKKFVIICNENKEKDLAAEYLLANGSVLEILKLLDSSDRKNIDVTTVFSVVNILLMKILAEYPVYQNNAVESCRHLLNSHMSIVHSMLSIQSNTKQRKVMLKLLAAIVSLGSNLSRELLAHLSLQHQVLESLVRHSKYADSQNVRTCFIYFVLAFLVEGNTSVIKMLLDKNNLLSCIFPDLIYDSKDIINLVLTTVRTYVLENTNISKTIKLHAFPSSVVLNLISLYNWKGPNSRSKKENHSIDNGDEFLANKEVVSNVVHEFLLTLLTSHRYGIIFHDRTLGGSRNKHNHVVHVVLQNLEKPWEHEKPSDLVVKIMKACPDLIRSQYGSVEPFLEPRVSPKWICLLRFVKKIIESVNPATCIKICSVELTINNLINALLFLTVPITIMKNAILPGLEHDSLLVRHEALTLLLAIVRQIKVISLAVKELKTVAVQNQITDFVLRNIPNFEVILKVWKRAFDANVTAPENMENVQNPEILDHLDIILSNLHSYKEICPELLNNSTDLQSSLLLTNLNNLEADNNETKMNADKIIRMKVKAIQFLLIMDTSIFAPAGKVFKETLLFLISLIRQKTIPESYDTAKSLLNATGLFEACNDQMDIWINGFLVIIDPKEYEELTKWFISVLKSAIRHTDKYINNMSQTEEIINERIANFDVEKAEDIINELFIKANEEPHKESSTPESPLTDLDTKKNDTINNVINNHEYKENSKNITLNNFNVEKTKKIIDKLISEGNDNGFPDKINHNASSTSALTLINEQLANLDVEEIKMTDNYFNKLHKEDFRSFRMQTCTSVSPLLCCALQKVNEDSPVVVVTYLSYVMVHSLHHQVVPELLIHMTTDVPNLSVYKYLQSWLSNSHPVFLKTKLPSLKVFRKVSNMLLTDTKLDIAEFSKLFNNGLLSCCFKYGDKEIIIKHSLSLYDIRMLLKMTMFYLTQLIQREIMRYDQNEKCRFMLICLLNIAQSMDQENSLIVEESVKCIFTHPILLHYFSPFWEETLKNSMKGMTTETILEICKVVQNKYDDTRLYYIFTAFRDKFLAQLKNIIEKKPPNSSNNNYDIIVEFLRILQLRTQDMANLLLALIKQQKTAFISNDKQNLSMFGYTVPVLLDISRSKESISYLDQNNVLDDQFVARLSLHLVHLKSKKIDHVDKWEQALAEYLSTFPSNIASFNKSTFMCLLAKGITTSTVQLITTLIARNTKLIPPLVEYFLKTDDPERIKQRDIVFPILGSNLQYKWNNNFLHSLYECYGDDIVAYLTDPQNPVCWIKENVEAVVYLIENTFDIAICEKVCNSISQSGDKLDMVSICFVQLLESLYKRYEALVSVKEDPWMDLIKILLHVMTATLKKESKNVEKLKVLCEKLDSTVICLRKVIRTSTFSSLSKSSSWPQFTRFSLKFSLKNAGDEEIQSSILQTLSNLCDIAFEDNTDDEYAKTLFEMATSHSEFINVMLGSSNVKGSLVDLLRILIRKNSSIMTVSHVPLYLAAYNATLSHTDQRILQILQHYEAHNINIQQYWPYLWGNTAAIRYSIKGETDSALWRQPSTSEIFNLFDADMVSETIKNYPVHRGLMDDHLHKNSNVYDPAFYLPLLCSLLAENNVVACHKINHSGALALVLAACCSVSSDVRMAAYTIISRYYFHLEASRSKEKLLWMRLIDALRNGVVSLKYPLKDVRLNCLVTTFLARTALIASQPLHPLYSPLHTFLMAKPALDLTIIPELLQLLHSSHVEHKAHRHWILENIRDGIKEDCDMDVALKCVLFKMLFDFYTCILSDTKTKKIILEVLAYATRIPKSSLLLIRGYGILPWLYGIINRFDACEVESDTIITIIENLLNSLDSLTENTIHYEHLLFSILLKLRMHFPRNAPNELLVRYANILQCVIAAKNVKSCDDDLYENSDVYDPAFYLPLLCSLLGENNAVACHKR</sequence>
<dbReference type="OrthoDB" id="72892at2759"/>